<comment type="caution">
    <text evidence="4">The sequence shown here is derived from an EMBL/GenBank/DDBJ whole genome shotgun (WGS) entry which is preliminary data.</text>
</comment>
<dbReference type="Proteomes" id="UP000197768">
    <property type="component" value="Unassembled WGS sequence"/>
</dbReference>
<organism evidence="4 5">
    <name type="scientific">Flavobacterium davisii</name>
    <dbReference type="NCBI Taxonomy" id="2906077"/>
    <lineage>
        <taxon>Bacteria</taxon>
        <taxon>Pseudomonadati</taxon>
        <taxon>Bacteroidota</taxon>
        <taxon>Flavobacteriia</taxon>
        <taxon>Flavobacteriales</taxon>
        <taxon>Flavobacteriaceae</taxon>
        <taxon>Flavobacterium</taxon>
    </lineage>
</organism>
<evidence type="ECO:0000313" key="5">
    <source>
        <dbReference type="Proteomes" id="UP000197768"/>
    </source>
</evidence>
<keyword evidence="6" id="KW-1185">Reference proteome</keyword>
<accession>A0A246GKW0</accession>
<dbReference type="RefSeq" id="WP_088392205.1">
    <property type="nucleotide sequence ID" value="NZ_CP067378.1"/>
</dbReference>
<evidence type="ECO:0000313" key="6">
    <source>
        <dbReference type="Proteomes" id="UP001621813"/>
    </source>
</evidence>
<evidence type="ECO:0000313" key="4">
    <source>
        <dbReference type="EMBL" id="OWP84234.1"/>
    </source>
</evidence>
<dbReference type="AlphaFoldDB" id="A0A246GKW0"/>
<dbReference type="EMBL" id="MTCZ01000047">
    <property type="protein sequence ID" value="OWP84234.1"/>
    <property type="molecule type" value="Genomic_DNA"/>
</dbReference>
<feature type="coiled-coil region" evidence="1">
    <location>
        <begin position="81"/>
        <end position="118"/>
    </location>
</feature>
<evidence type="ECO:0000256" key="1">
    <source>
        <dbReference type="SAM" id="Coils"/>
    </source>
</evidence>
<gene>
    <name evidence="4" type="ORF">BWK59_06485</name>
    <name evidence="3" type="ORF">V3Q77_02345</name>
</gene>
<reference evidence="3 6" key="2">
    <citation type="submission" date="2024-02" db="EMBL/GenBank/DDBJ databases">
        <title>Comparative Genomic Analysis of Flavobacterium Species Causing Columnaris Disease of Freshwater Fish in Thailand: Insights into Virulence and Resistance Mechanisms.</title>
        <authorList>
            <person name="Nguyen D."/>
            <person name="Chokmangmeepisarn P."/>
            <person name="Khianchaikhan K."/>
            <person name="Morishita M."/>
            <person name="Bunnoy A."/>
            <person name="Rodkhum C."/>
        </authorList>
    </citation>
    <scope>NUCLEOTIDE SEQUENCE [LARGE SCALE GENOMIC DNA]</scope>
    <source>
        <strain evidence="3 6">KCRT2007</strain>
    </source>
</reference>
<sequence length="120" mass="14123">MELGVFITSIVGAVGSTGFVTFLFTRSKYKIEVIQAKENAETTAIENDVKLSNHYKDILDDLQKRYENKYHEFEQMMGRKVQILEEEIKMRDRKIKLLEREIIELKRENKNLKNAKSNPN</sequence>
<name>A0A246GKW0_9FLAO</name>
<keyword evidence="2" id="KW-0472">Membrane</keyword>
<evidence type="ECO:0000256" key="2">
    <source>
        <dbReference type="SAM" id="Phobius"/>
    </source>
</evidence>
<feature type="transmembrane region" description="Helical" evidence="2">
    <location>
        <begin position="6"/>
        <end position="25"/>
    </location>
</feature>
<keyword evidence="2" id="KW-1133">Transmembrane helix</keyword>
<dbReference type="Proteomes" id="UP001621813">
    <property type="component" value="Unassembled WGS sequence"/>
</dbReference>
<evidence type="ECO:0000313" key="3">
    <source>
        <dbReference type="EMBL" id="MFK7048721.1"/>
    </source>
</evidence>
<keyword evidence="1" id="KW-0175">Coiled coil</keyword>
<reference evidence="4 5" key="1">
    <citation type="journal article" date="2017" name="Infect. Genet. Evol.">
        <title>Comparative genome analysis of fish pathogen Flavobacterium columnare reveals extensive sequence diversity within the species.</title>
        <authorList>
            <person name="Kayansamruaj P."/>
            <person name="Dong H.T."/>
            <person name="Hirono I."/>
            <person name="Kondo H."/>
            <person name="Senapin S."/>
            <person name="Rodkhum C."/>
        </authorList>
    </citation>
    <scope>NUCLEOTIDE SEQUENCE [LARGE SCALE GENOMIC DNA]</scope>
    <source>
        <strain evidence="4 5">1215</strain>
    </source>
</reference>
<protein>
    <submittedName>
        <fullName evidence="4">Uncharacterized protein</fullName>
    </submittedName>
</protein>
<proteinExistence type="predicted"/>
<dbReference type="EMBL" id="JAZGZR010000004">
    <property type="protein sequence ID" value="MFK7048721.1"/>
    <property type="molecule type" value="Genomic_DNA"/>
</dbReference>
<keyword evidence="2" id="KW-0812">Transmembrane</keyword>